<dbReference type="InterPro" id="IPR050312">
    <property type="entry name" value="IolE/XylAMocC-like"/>
</dbReference>
<dbReference type="SUPFAM" id="SSF51658">
    <property type="entry name" value="Xylose isomerase-like"/>
    <property type="match status" value="1"/>
</dbReference>
<dbReference type="PANTHER" id="PTHR12110">
    <property type="entry name" value="HYDROXYPYRUVATE ISOMERASE"/>
    <property type="match status" value="1"/>
</dbReference>
<feature type="domain" description="Xylose isomerase-like TIM barrel" evidence="1">
    <location>
        <begin position="27"/>
        <end position="267"/>
    </location>
</feature>
<comment type="caution">
    <text evidence="2">The sequence shown here is derived from an EMBL/GenBank/DDBJ whole genome shotgun (WGS) entry which is preliminary data.</text>
</comment>
<evidence type="ECO:0000313" key="2">
    <source>
        <dbReference type="EMBL" id="RXJ02529.1"/>
    </source>
</evidence>
<dbReference type="GO" id="GO:0016853">
    <property type="term" value="F:isomerase activity"/>
    <property type="evidence" value="ECO:0007669"/>
    <property type="project" value="UniProtKB-KW"/>
</dbReference>
<dbReference type="InterPro" id="IPR013022">
    <property type="entry name" value="Xyl_isomerase-like_TIM-brl"/>
</dbReference>
<dbReference type="Pfam" id="PF01261">
    <property type="entry name" value="AP_endonuc_2"/>
    <property type="match status" value="1"/>
</dbReference>
<name>A0A4Q0VVR8_9BACI</name>
<keyword evidence="3" id="KW-1185">Reference proteome</keyword>
<organism evidence="2 3">
    <name type="scientific">Anaerobacillus alkaliphilus</name>
    <dbReference type="NCBI Taxonomy" id="1548597"/>
    <lineage>
        <taxon>Bacteria</taxon>
        <taxon>Bacillati</taxon>
        <taxon>Bacillota</taxon>
        <taxon>Bacilli</taxon>
        <taxon>Bacillales</taxon>
        <taxon>Bacillaceae</taxon>
        <taxon>Anaerobacillus</taxon>
    </lineage>
</organism>
<dbReference type="Proteomes" id="UP000290649">
    <property type="component" value="Unassembled WGS sequence"/>
</dbReference>
<protein>
    <submittedName>
        <fullName evidence="2">Sugar phosphate isomerase/epimerase</fullName>
    </submittedName>
</protein>
<dbReference type="RefSeq" id="WP_129077376.1">
    <property type="nucleotide sequence ID" value="NZ_QOUX01000023.1"/>
</dbReference>
<dbReference type="Gene3D" id="3.20.20.150">
    <property type="entry name" value="Divalent-metal-dependent TIM barrel enzymes"/>
    <property type="match status" value="1"/>
</dbReference>
<accession>A0A4Q0VVR8</accession>
<gene>
    <name evidence="2" type="ORF">DS745_06035</name>
</gene>
<dbReference type="InterPro" id="IPR036237">
    <property type="entry name" value="Xyl_isomerase-like_sf"/>
</dbReference>
<proteinExistence type="predicted"/>
<evidence type="ECO:0000259" key="1">
    <source>
        <dbReference type="Pfam" id="PF01261"/>
    </source>
</evidence>
<evidence type="ECO:0000313" key="3">
    <source>
        <dbReference type="Proteomes" id="UP000290649"/>
    </source>
</evidence>
<sequence>MSIGVLAHLCKKGTFDEVAKSVGSYQFSHVQLALWKAFDNYDFTKQGLLSPGLAKEIKEQLLKNGVSISVLGCYLHLFDRNEEERRVNIERFKEIIRYAKFFGAPVVATETGKLPLADFTEQDWLNLKATIVELVKEAEKWGVFIGIEPAEDHLIDNAVKLKKLLDEVSSSHLGVVLDPGNLITKDNLHEQDNVIEEMFQLLGEKIVAFQAKDCLLDENNEYKWVPVGEGQMNYDLILRRLREYKPHVDIILDAVKPETMKDTKDYLEKQLAKLYAK</sequence>
<reference evidence="2 3" key="1">
    <citation type="journal article" date="2019" name="Int. J. Syst. Evol. Microbiol.">
        <title>Anaerobacillus alkaliphilus sp. nov., a novel alkaliphilic and moderately halophilic bacterium.</title>
        <authorList>
            <person name="Borsodi A.K."/>
            <person name="Aszalos J.M."/>
            <person name="Bihari P."/>
            <person name="Nagy I."/>
            <person name="Schumann P."/>
            <person name="Sproer C."/>
            <person name="Kovacs A.L."/>
            <person name="Boka K."/>
            <person name="Dobosy P."/>
            <person name="Ovari M."/>
            <person name="Szili-Kovacs T."/>
            <person name="Toth E."/>
        </authorList>
    </citation>
    <scope>NUCLEOTIDE SEQUENCE [LARGE SCALE GENOMIC DNA]</scope>
    <source>
        <strain evidence="2 3">B16-10</strain>
    </source>
</reference>
<dbReference type="OrthoDB" id="2063291at2"/>
<dbReference type="AlphaFoldDB" id="A0A4Q0VVR8"/>
<dbReference type="PANTHER" id="PTHR12110:SF21">
    <property type="entry name" value="XYLOSE ISOMERASE-LIKE TIM BARREL DOMAIN-CONTAINING PROTEIN"/>
    <property type="match status" value="1"/>
</dbReference>
<keyword evidence="2" id="KW-0413">Isomerase</keyword>
<dbReference type="EMBL" id="QOUX01000023">
    <property type="protein sequence ID" value="RXJ02529.1"/>
    <property type="molecule type" value="Genomic_DNA"/>
</dbReference>